<dbReference type="PANTHER" id="PTHR46111:SF1">
    <property type="entry name" value="RIBOSOMAL RNA SMALL SUBUNIT METHYLTRANSFERASE I"/>
    <property type="match status" value="1"/>
</dbReference>
<dbReference type="Gene3D" id="3.40.1010.10">
    <property type="entry name" value="Cobalt-precorrin-4 Transmethylase, Domain 1"/>
    <property type="match status" value="1"/>
</dbReference>
<dbReference type="Proteomes" id="UP000525329">
    <property type="component" value="Unassembled WGS sequence"/>
</dbReference>
<dbReference type="NCBIfam" id="TIGR00096">
    <property type="entry name" value="16S rRNA (cytidine(1402)-2'-O)-methyltransferase"/>
    <property type="match status" value="1"/>
</dbReference>
<dbReference type="PIRSF" id="PIRSF005917">
    <property type="entry name" value="MTase_YraL"/>
    <property type="match status" value="1"/>
</dbReference>
<evidence type="ECO:0000259" key="7">
    <source>
        <dbReference type="Pfam" id="PF00590"/>
    </source>
</evidence>
<dbReference type="InterPro" id="IPR018063">
    <property type="entry name" value="SAM_MeTrfase_RsmI_CS"/>
</dbReference>
<dbReference type="InterPro" id="IPR008189">
    <property type="entry name" value="rRNA_ssu_MeTfrase_I"/>
</dbReference>
<keyword evidence="1 6" id="KW-0963">Cytoplasm</keyword>
<dbReference type="FunFam" id="3.30.950.10:FF:000002">
    <property type="entry name" value="Ribosomal RNA small subunit methyltransferase I"/>
    <property type="match status" value="1"/>
</dbReference>
<dbReference type="InterPro" id="IPR000878">
    <property type="entry name" value="4pyrrol_Mease"/>
</dbReference>
<comment type="catalytic activity">
    <reaction evidence="6">
        <text>cytidine(1402) in 16S rRNA + S-adenosyl-L-methionine = 2'-O-methylcytidine(1402) in 16S rRNA + S-adenosyl-L-homocysteine + H(+)</text>
        <dbReference type="Rhea" id="RHEA:42924"/>
        <dbReference type="Rhea" id="RHEA-COMP:10285"/>
        <dbReference type="Rhea" id="RHEA-COMP:10286"/>
        <dbReference type="ChEBI" id="CHEBI:15378"/>
        <dbReference type="ChEBI" id="CHEBI:57856"/>
        <dbReference type="ChEBI" id="CHEBI:59789"/>
        <dbReference type="ChEBI" id="CHEBI:74495"/>
        <dbReference type="ChEBI" id="CHEBI:82748"/>
        <dbReference type="EC" id="2.1.1.198"/>
    </reaction>
</comment>
<dbReference type="GO" id="GO:0005737">
    <property type="term" value="C:cytoplasm"/>
    <property type="evidence" value="ECO:0007669"/>
    <property type="project" value="UniProtKB-SubCell"/>
</dbReference>
<dbReference type="SUPFAM" id="SSF53790">
    <property type="entry name" value="Tetrapyrrole methylase"/>
    <property type="match status" value="1"/>
</dbReference>
<evidence type="ECO:0000313" key="9">
    <source>
        <dbReference type="EMBL" id="NYT52620.1"/>
    </source>
</evidence>
<evidence type="ECO:0000256" key="2">
    <source>
        <dbReference type="ARBA" id="ARBA00022552"/>
    </source>
</evidence>
<sequence>MNGTLYIIATPIGNLNDITFRAIETLKTVDIILAEDIGHSKYLLNHYDIKTSMHTFHEHNERSKTPDVINKLLEGKHIALISDAGTPLISDPGHVLVIEAKKVGIKVSPIPGSNAMISAISVSGIASNKFSFFGFLPSKQSARLRTIQSIANINEMAIFYESPNRILSCAQDLQAVLGNERIVCFAKELTKLFETIKTNTLPQLIDYLQADNTHQKGEFVILISAVKKNNKALGEKMLNKVLPILLIEMGAAKAAKLVAKMTGFDKRYCYQRAIELKYLL</sequence>
<keyword evidence="2 6" id="KW-0698">rRNA processing</keyword>
<name>A0A853GCR4_9GAMM</name>
<reference evidence="9 10" key="1">
    <citation type="submission" date="2020-05" db="EMBL/GenBank/DDBJ databases">
        <title>Horizontal transmission and recombination maintain forever young bacterial symbiont genomes.</title>
        <authorList>
            <person name="Russell S.L."/>
            <person name="Pepper-Tunick E."/>
            <person name="Svedberg J."/>
            <person name="Byrne A."/>
            <person name="Ruelas Castillo J."/>
            <person name="Vollmers C."/>
            <person name="Beinart R.A."/>
            <person name="Corbett-Detig R."/>
        </authorList>
    </citation>
    <scope>NUCLEOTIDE SEQUENCE [LARGE SCALE GENOMIC DNA]</scope>
    <source>
        <strain evidence="9">Monterey_2004</strain>
    </source>
</reference>
<feature type="domain" description="RsmI HTH" evidence="8">
    <location>
        <begin position="240"/>
        <end position="277"/>
    </location>
</feature>
<dbReference type="InterPro" id="IPR053910">
    <property type="entry name" value="RsmI_HTH"/>
</dbReference>
<dbReference type="HAMAP" id="MF_01877">
    <property type="entry name" value="16SrRNA_methyltr_I"/>
    <property type="match status" value="1"/>
</dbReference>
<dbReference type="Gene3D" id="3.30.950.10">
    <property type="entry name" value="Methyltransferase, Cobalt-precorrin-4 Transmethylase, Domain 2"/>
    <property type="match status" value="1"/>
</dbReference>
<evidence type="ECO:0000256" key="4">
    <source>
        <dbReference type="ARBA" id="ARBA00022679"/>
    </source>
</evidence>
<evidence type="ECO:0000259" key="8">
    <source>
        <dbReference type="Pfam" id="PF23016"/>
    </source>
</evidence>
<organism evidence="9 10">
    <name type="scientific">Candidatus Vesicomyosocius endoextente</name>
    <dbReference type="NCBI Taxonomy" id="2738853"/>
    <lineage>
        <taxon>Bacteria</taxon>
        <taxon>Pseudomonadati</taxon>
        <taxon>Pseudomonadota</taxon>
        <taxon>Gammaproteobacteria</taxon>
        <taxon>Candidatus Pseudothioglobaceae</taxon>
        <taxon>Candidatus Vesicomyidisocius</taxon>
    </lineage>
</organism>
<dbReference type="FunFam" id="3.40.1010.10:FF:000007">
    <property type="entry name" value="Ribosomal RNA small subunit methyltransferase I"/>
    <property type="match status" value="1"/>
</dbReference>
<keyword evidence="5 6" id="KW-0949">S-adenosyl-L-methionine</keyword>
<gene>
    <name evidence="6 9" type="primary">rsmI</name>
    <name evidence="9" type="ORF">H0A74_03500</name>
</gene>
<dbReference type="InterPro" id="IPR014776">
    <property type="entry name" value="4pyrrole_Mease_sub2"/>
</dbReference>
<keyword evidence="3 6" id="KW-0489">Methyltransferase</keyword>
<evidence type="ECO:0000256" key="1">
    <source>
        <dbReference type="ARBA" id="ARBA00022490"/>
    </source>
</evidence>
<dbReference type="CDD" id="cd11648">
    <property type="entry name" value="RsmI"/>
    <property type="match status" value="1"/>
</dbReference>
<dbReference type="EMBL" id="JACCHU010000002">
    <property type="protein sequence ID" value="NYT52620.1"/>
    <property type="molecule type" value="Genomic_DNA"/>
</dbReference>
<dbReference type="PANTHER" id="PTHR46111">
    <property type="entry name" value="RIBOSOMAL RNA SMALL SUBUNIT METHYLTRANSFERASE I"/>
    <property type="match status" value="1"/>
</dbReference>
<dbReference type="Pfam" id="PF00590">
    <property type="entry name" value="TP_methylase"/>
    <property type="match status" value="1"/>
</dbReference>
<dbReference type="EC" id="2.1.1.198" evidence="6"/>
<evidence type="ECO:0000256" key="3">
    <source>
        <dbReference type="ARBA" id="ARBA00022603"/>
    </source>
</evidence>
<keyword evidence="4 6" id="KW-0808">Transferase</keyword>
<feature type="domain" description="Tetrapyrrole methylase" evidence="7">
    <location>
        <begin position="4"/>
        <end position="204"/>
    </location>
</feature>
<dbReference type="PROSITE" id="PS01296">
    <property type="entry name" value="RSMI"/>
    <property type="match status" value="1"/>
</dbReference>
<dbReference type="Pfam" id="PF23016">
    <property type="entry name" value="RsmI_C"/>
    <property type="match status" value="1"/>
</dbReference>
<comment type="subcellular location">
    <subcellularLocation>
        <location evidence="6">Cytoplasm</location>
    </subcellularLocation>
</comment>
<evidence type="ECO:0000256" key="6">
    <source>
        <dbReference type="HAMAP-Rule" id="MF_01877"/>
    </source>
</evidence>
<accession>A0A853GCR4</accession>
<evidence type="ECO:0000313" key="10">
    <source>
        <dbReference type="Proteomes" id="UP000525329"/>
    </source>
</evidence>
<dbReference type="InterPro" id="IPR035996">
    <property type="entry name" value="4pyrrol_Methylase_sf"/>
</dbReference>
<dbReference type="AlphaFoldDB" id="A0A853GCR4"/>
<proteinExistence type="inferred from homology"/>
<comment type="function">
    <text evidence="6">Catalyzes the 2'-O-methylation of the ribose of cytidine 1402 (C1402) in 16S rRNA.</text>
</comment>
<dbReference type="InterPro" id="IPR014777">
    <property type="entry name" value="4pyrrole_Mease_sub1"/>
</dbReference>
<comment type="similarity">
    <text evidence="6">Belongs to the methyltransferase superfamily. RsmI family.</text>
</comment>
<dbReference type="GO" id="GO:0070677">
    <property type="term" value="F:rRNA (cytosine-2'-O-)-methyltransferase activity"/>
    <property type="evidence" value="ECO:0007669"/>
    <property type="project" value="UniProtKB-UniRule"/>
</dbReference>
<comment type="caution">
    <text evidence="9">The sequence shown here is derived from an EMBL/GenBank/DDBJ whole genome shotgun (WGS) entry which is preliminary data.</text>
</comment>
<evidence type="ECO:0000256" key="5">
    <source>
        <dbReference type="ARBA" id="ARBA00022691"/>
    </source>
</evidence>
<protein>
    <recommendedName>
        <fullName evidence="6">Ribosomal RNA small subunit methyltransferase I</fullName>
        <ecNumber evidence="6">2.1.1.198</ecNumber>
    </recommendedName>
    <alternativeName>
        <fullName evidence="6">16S rRNA 2'-O-ribose C1402 methyltransferase</fullName>
    </alternativeName>
    <alternativeName>
        <fullName evidence="6">rRNA (cytidine-2'-O-)-methyltransferase RsmI</fullName>
    </alternativeName>
</protein>